<dbReference type="InterPro" id="IPR053143">
    <property type="entry name" value="Arylsulfate_ST"/>
</dbReference>
<accession>E6QMS2</accession>
<organism evidence="2">
    <name type="scientific">mine drainage metagenome</name>
    <dbReference type="NCBI Taxonomy" id="410659"/>
    <lineage>
        <taxon>unclassified sequences</taxon>
        <taxon>metagenomes</taxon>
        <taxon>ecological metagenomes</taxon>
    </lineage>
</organism>
<dbReference type="EMBL" id="CABQ01000236">
    <property type="protein sequence ID" value="CBI08543.1"/>
    <property type="molecule type" value="Genomic_DNA"/>
</dbReference>
<dbReference type="Pfam" id="PF05935">
    <property type="entry name" value="Arylsulfotrans"/>
    <property type="match status" value="1"/>
</dbReference>
<reference evidence="2" key="1">
    <citation type="submission" date="2009-10" db="EMBL/GenBank/DDBJ databases">
        <title>Diversity of trophic interactions inside an arsenic-rich microbial ecosystem.</title>
        <authorList>
            <person name="Bertin P.N."/>
            <person name="Heinrich-Salmeron A."/>
            <person name="Pelletier E."/>
            <person name="Goulhen-Chollet F."/>
            <person name="Arsene-Ploetze F."/>
            <person name="Gallien S."/>
            <person name="Calteau A."/>
            <person name="Vallenet D."/>
            <person name="Casiot C."/>
            <person name="Chane-Woon-Ming B."/>
            <person name="Giloteaux L."/>
            <person name="Barakat M."/>
            <person name="Bonnefoy V."/>
            <person name="Bruneel O."/>
            <person name="Chandler M."/>
            <person name="Cleiss J."/>
            <person name="Duran R."/>
            <person name="Elbaz-Poulichet F."/>
            <person name="Fonknechten N."/>
            <person name="Lauga B."/>
            <person name="Mornico D."/>
            <person name="Ortet P."/>
            <person name="Schaeffer C."/>
            <person name="Siguier P."/>
            <person name="Alexander Thil Smith A."/>
            <person name="Van Dorsselaer A."/>
            <person name="Weissenbach J."/>
            <person name="Medigue C."/>
            <person name="Le Paslier D."/>
        </authorList>
    </citation>
    <scope>NUCLEOTIDE SEQUENCE</scope>
</reference>
<evidence type="ECO:0000313" key="2">
    <source>
        <dbReference type="EMBL" id="CBI08543.1"/>
    </source>
</evidence>
<feature type="region of interest" description="Disordered" evidence="1">
    <location>
        <begin position="29"/>
        <end position="50"/>
    </location>
</feature>
<dbReference type="AlphaFoldDB" id="E6QMS2"/>
<dbReference type="PROSITE" id="PS51257">
    <property type="entry name" value="PROKAR_LIPOPROTEIN"/>
    <property type="match status" value="1"/>
</dbReference>
<name>E6QMS2_9ZZZZ</name>
<sequence length="633" mass="67648">MTASARHTTWLALCGMIVSLGLAGCGSGSKPASTLPSNPPTSTPPVASQKGSVTMTPQYVAVAPGQTFQFQAASTIAGAFQWYVNGVVGGSAVSGTVSSSGLYTAPATLSTSGNVTVTAALAGSGSQNYATSAVALVQPAFVSCPSSIGNPQVAQYSMYLPAPGKISVQFGTTINYGKSTWHIPTPTANGGTVPIYVAGMLGNTLYHMQAQVTLDNGATFNDIDHTCTTGTPPATPAITLTTNDSTAQPGIQLWNTILPQNLSEAFATDLSGNVLWTYTFKGGSGLDLLQSMHPLPNGDFLTMVSYLSSVTTNIPSGTIDDVREIDLAGNIVKEITMDTLNQKLAASNLRDAQGNLYALKSFHHDVLALPNGHWVLLAAYSKTYSSLSGYTGPVSVIGDALIDVDQNLNPDWVWNTFDNLDINRRPMNFPDWTHSNAMLYSSDDHNLLLSIRHQNWIIKIEFLDGTGSGKVLWHLGEGGDFKLVNGVDPTDWFYGQHGMNYFSQNTTGVFRLGTMDNGIDRDFPTGPVFCTPNKPPTAQCYSTVPVLEINESNMTATLLSHYDPGPTFYSYFGGDAQLLENNDIQADFCVKPGGAEIQELNPTATQVIWDATTPNSDQYRVLRIPSLYPGVQW</sequence>
<proteinExistence type="predicted"/>
<evidence type="ECO:0000256" key="1">
    <source>
        <dbReference type="SAM" id="MobiDB-lite"/>
    </source>
</evidence>
<comment type="caution">
    <text evidence="2">The sequence shown here is derived from an EMBL/GenBank/DDBJ whole genome shotgun (WGS) entry which is preliminary data.</text>
</comment>
<dbReference type="GO" id="GO:0004062">
    <property type="term" value="F:aryl sulfotransferase activity"/>
    <property type="evidence" value="ECO:0007669"/>
    <property type="project" value="InterPro"/>
</dbReference>
<dbReference type="PANTHER" id="PTHR35340:SF5">
    <property type="entry name" value="ASST-DOMAIN-CONTAINING PROTEIN"/>
    <property type="match status" value="1"/>
</dbReference>
<dbReference type="PANTHER" id="PTHR35340">
    <property type="entry name" value="PQQ ENZYME REPEAT PROTEIN-RELATED"/>
    <property type="match status" value="1"/>
</dbReference>
<dbReference type="InterPro" id="IPR010262">
    <property type="entry name" value="Arylsulfotransferase_bact"/>
</dbReference>
<gene>
    <name evidence="2" type="ORF">CARN6_2020</name>
</gene>
<protein>
    <submittedName>
        <fullName evidence="2">Uncharacterized protein</fullName>
    </submittedName>
</protein>